<dbReference type="EMBL" id="HBHX01065423">
    <property type="protein sequence ID" value="CAE0146212.1"/>
    <property type="molecule type" value="Transcribed_RNA"/>
</dbReference>
<reference evidence="2" key="1">
    <citation type="submission" date="2021-01" db="EMBL/GenBank/DDBJ databases">
        <authorList>
            <person name="Corre E."/>
            <person name="Pelletier E."/>
            <person name="Niang G."/>
            <person name="Scheremetjew M."/>
            <person name="Finn R."/>
            <person name="Kale V."/>
            <person name="Holt S."/>
            <person name="Cochrane G."/>
            <person name="Meng A."/>
            <person name="Brown T."/>
            <person name="Cohen L."/>
        </authorList>
    </citation>
    <scope>NUCLEOTIDE SEQUENCE</scope>
    <source>
        <strain evidence="2">CCMP281</strain>
    </source>
</reference>
<sequence>MTLALEHYALVIEAYGSAEQRKHLKRLRHNAVEARWELIEQLTKDAHFGVENPNVSQLQRGRSQRNKARADDEGGEEGEEGAGDGEEDAEDDEEEEDEPEPPRRGGRRAAAQREDRTPAARRKHPAADESPASGESPETEEGPRKRQSVVCQLGTAEKPGMCGRVGCSANRVQSGCGTCGMRFCLWKCMNAHLRGACELKCLRSEVSWKDE</sequence>
<gene>
    <name evidence="2" type="ORF">HERI1096_LOCUS36229</name>
</gene>
<proteinExistence type="predicted"/>
<name>A0A7S3FFQ4_9EUKA</name>
<protein>
    <recommendedName>
        <fullName evidence="3">HIT-type domain-containing protein</fullName>
    </recommendedName>
</protein>
<feature type="compositionally biased region" description="Acidic residues" evidence="1">
    <location>
        <begin position="73"/>
        <end position="99"/>
    </location>
</feature>
<accession>A0A7S3FFQ4</accession>
<evidence type="ECO:0000313" key="2">
    <source>
        <dbReference type="EMBL" id="CAE0146212.1"/>
    </source>
</evidence>
<evidence type="ECO:0000256" key="1">
    <source>
        <dbReference type="SAM" id="MobiDB-lite"/>
    </source>
</evidence>
<dbReference type="AlphaFoldDB" id="A0A7S3FFQ4"/>
<organism evidence="2">
    <name type="scientific">Haptolina ericina</name>
    <dbReference type="NCBI Taxonomy" id="156174"/>
    <lineage>
        <taxon>Eukaryota</taxon>
        <taxon>Haptista</taxon>
        <taxon>Haptophyta</taxon>
        <taxon>Prymnesiophyceae</taxon>
        <taxon>Prymnesiales</taxon>
        <taxon>Prymnesiaceae</taxon>
        <taxon>Haptolina</taxon>
    </lineage>
</organism>
<feature type="region of interest" description="Disordered" evidence="1">
    <location>
        <begin position="50"/>
        <end position="148"/>
    </location>
</feature>
<evidence type="ECO:0008006" key="3">
    <source>
        <dbReference type="Google" id="ProtNLM"/>
    </source>
</evidence>